<protein>
    <submittedName>
        <fullName evidence="1">Uncharacterized protein</fullName>
    </submittedName>
</protein>
<organism evidence="1 2">
    <name type="scientific">Smallanthus sonchifolius</name>
    <dbReference type="NCBI Taxonomy" id="185202"/>
    <lineage>
        <taxon>Eukaryota</taxon>
        <taxon>Viridiplantae</taxon>
        <taxon>Streptophyta</taxon>
        <taxon>Embryophyta</taxon>
        <taxon>Tracheophyta</taxon>
        <taxon>Spermatophyta</taxon>
        <taxon>Magnoliopsida</taxon>
        <taxon>eudicotyledons</taxon>
        <taxon>Gunneridae</taxon>
        <taxon>Pentapetalae</taxon>
        <taxon>asterids</taxon>
        <taxon>campanulids</taxon>
        <taxon>Asterales</taxon>
        <taxon>Asteraceae</taxon>
        <taxon>Asteroideae</taxon>
        <taxon>Heliantheae alliance</taxon>
        <taxon>Millerieae</taxon>
        <taxon>Smallanthus</taxon>
    </lineage>
</organism>
<accession>A0ACB9IH81</accession>
<reference evidence="1 2" key="2">
    <citation type="journal article" date="2022" name="Mol. Ecol. Resour.">
        <title>The genomes of chicory, endive, great burdock and yacon provide insights into Asteraceae paleo-polyploidization history and plant inulin production.</title>
        <authorList>
            <person name="Fan W."/>
            <person name="Wang S."/>
            <person name="Wang H."/>
            <person name="Wang A."/>
            <person name="Jiang F."/>
            <person name="Liu H."/>
            <person name="Zhao H."/>
            <person name="Xu D."/>
            <person name="Zhang Y."/>
        </authorList>
    </citation>
    <scope>NUCLEOTIDE SEQUENCE [LARGE SCALE GENOMIC DNA]</scope>
    <source>
        <strain evidence="2">cv. Yunnan</strain>
        <tissue evidence="1">Leaves</tissue>
    </source>
</reference>
<evidence type="ECO:0000313" key="1">
    <source>
        <dbReference type="EMBL" id="KAI3807609.1"/>
    </source>
</evidence>
<dbReference type="Proteomes" id="UP001056120">
    <property type="component" value="Linkage Group LG08"/>
</dbReference>
<evidence type="ECO:0000313" key="2">
    <source>
        <dbReference type="Proteomes" id="UP001056120"/>
    </source>
</evidence>
<proteinExistence type="predicted"/>
<keyword evidence="2" id="KW-1185">Reference proteome</keyword>
<comment type="caution">
    <text evidence="1">The sequence shown here is derived from an EMBL/GenBank/DDBJ whole genome shotgun (WGS) entry which is preliminary data.</text>
</comment>
<name>A0ACB9IH81_9ASTR</name>
<dbReference type="EMBL" id="CM042025">
    <property type="protein sequence ID" value="KAI3807609.1"/>
    <property type="molecule type" value="Genomic_DNA"/>
</dbReference>
<sequence>MLCDMEGFHLKVRFFSMAACRMHRLCTYAMTSIVEVENTSNGFLDHQCKGLLLLASITHSKCSIKCLSVVSWKSELRKMKLESCTLLHMVLMGLS</sequence>
<reference evidence="2" key="1">
    <citation type="journal article" date="2022" name="Mol. Ecol. Resour.">
        <title>The genomes of chicory, endive, great burdock and yacon provide insights into Asteraceae palaeo-polyploidization history and plant inulin production.</title>
        <authorList>
            <person name="Fan W."/>
            <person name="Wang S."/>
            <person name="Wang H."/>
            <person name="Wang A."/>
            <person name="Jiang F."/>
            <person name="Liu H."/>
            <person name="Zhao H."/>
            <person name="Xu D."/>
            <person name="Zhang Y."/>
        </authorList>
    </citation>
    <scope>NUCLEOTIDE SEQUENCE [LARGE SCALE GENOMIC DNA]</scope>
    <source>
        <strain evidence="2">cv. Yunnan</strain>
    </source>
</reference>
<gene>
    <name evidence="1" type="ORF">L1987_23540</name>
</gene>